<keyword evidence="4 6" id="KW-0472">Membrane</keyword>
<reference evidence="7 8" key="1">
    <citation type="submission" date="2020-09" db="EMBL/GenBank/DDBJ databases">
        <title>Actinomycete isolated from the Camponotus japonicus Mayr.</title>
        <authorList>
            <person name="Gong X."/>
        </authorList>
    </citation>
    <scope>NUCLEOTIDE SEQUENCE [LARGE SCALE GENOMIC DNA]</scope>
    <source>
        <strain evidence="7 8">2C-HV3</strain>
    </source>
</reference>
<feature type="compositionally biased region" description="Gly residues" evidence="5">
    <location>
        <begin position="16"/>
        <end position="25"/>
    </location>
</feature>
<dbReference type="PANTHER" id="PTHR30168">
    <property type="entry name" value="PUTATIVE MEMBRANE PROTEIN YPFJ"/>
    <property type="match status" value="1"/>
</dbReference>
<evidence type="ECO:0000256" key="2">
    <source>
        <dbReference type="ARBA" id="ARBA00022692"/>
    </source>
</evidence>
<keyword evidence="8" id="KW-1185">Reference proteome</keyword>
<keyword evidence="2 6" id="KW-0812">Transmembrane</keyword>
<name>A0ABR8L4E2_9ACTN</name>
<feature type="region of interest" description="Disordered" evidence="5">
    <location>
        <begin position="1"/>
        <end position="25"/>
    </location>
</feature>
<dbReference type="PANTHER" id="PTHR30168:SF0">
    <property type="entry name" value="INNER MEMBRANE PROTEIN"/>
    <property type="match status" value="1"/>
</dbReference>
<comment type="subcellular location">
    <subcellularLocation>
        <location evidence="1">Membrane</location>
        <topology evidence="1">Single-pass membrane protein</topology>
    </subcellularLocation>
</comment>
<feature type="region of interest" description="Disordered" evidence="5">
    <location>
        <begin position="65"/>
        <end position="93"/>
    </location>
</feature>
<organism evidence="7 8">
    <name type="scientific">Microbispora bryophytorum subsp. camponoti</name>
    <dbReference type="NCBI Taxonomy" id="1677852"/>
    <lineage>
        <taxon>Bacteria</taxon>
        <taxon>Bacillati</taxon>
        <taxon>Actinomycetota</taxon>
        <taxon>Actinomycetes</taxon>
        <taxon>Streptosporangiales</taxon>
        <taxon>Streptosporangiaceae</taxon>
        <taxon>Microbispora</taxon>
    </lineage>
</organism>
<evidence type="ECO:0000256" key="5">
    <source>
        <dbReference type="SAM" id="MobiDB-lite"/>
    </source>
</evidence>
<evidence type="ECO:0000256" key="3">
    <source>
        <dbReference type="ARBA" id="ARBA00022989"/>
    </source>
</evidence>
<evidence type="ECO:0000256" key="1">
    <source>
        <dbReference type="ARBA" id="ARBA00004167"/>
    </source>
</evidence>
<evidence type="ECO:0000256" key="6">
    <source>
        <dbReference type="SAM" id="Phobius"/>
    </source>
</evidence>
<protein>
    <submittedName>
        <fullName evidence="7">Neutral zinc metallopeptidase</fullName>
    </submittedName>
</protein>
<feature type="transmembrane region" description="Helical" evidence="6">
    <location>
        <begin position="36"/>
        <end position="56"/>
    </location>
</feature>
<comment type="caution">
    <text evidence="7">The sequence shown here is derived from an EMBL/GenBank/DDBJ whole genome shotgun (WGS) entry which is preliminary data.</text>
</comment>
<proteinExistence type="predicted"/>
<dbReference type="InterPro" id="IPR007343">
    <property type="entry name" value="Uncharacterised_pept_Zn_put"/>
</dbReference>
<dbReference type="Pfam" id="PF04228">
    <property type="entry name" value="Zn_peptidase"/>
    <property type="match status" value="1"/>
</dbReference>
<dbReference type="Proteomes" id="UP000653231">
    <property type="component" value="Unassembled WGS sequence"/>
</dbReference>
<gene>
    <name evidence="7" type="ORF">IEQ31_09095</name>
</gene>
<sequence length="308" mass="31880">MDFRDDVDLDASQVEEGGGGFSGGGFPGGGFPGGGLAIGGGVVGVVALVVALVLGVNPADLLSGGGSSSGGSTGARPASDPTSRDLSECKKGSDADQSEKCRVVGVVNSVQKYWRDAFAERGGQSYRNARTVLFTNAVSTGCGQASSAVGPFYCPADSRVYLDLGFFKELESEFGAKGGPFAQAYVIGHEYGHHVQNILGTNRRAAGDSQGAGSASVRLELQADCYAGVWAKNAVDTGFYESPFTKADIQEALDAAAAVGDDRIQERSRGRVDPEGWTHGSSQQRVKWFTTGYTTGSPARCDTFSGTV</sequence>
<feature type="compositionally biased region" description="Basic and acidic residues" evidence="5">
    <location>
        <begin position="82"/>
        <end position="93"/>
    </location>
</feature>
<accession>A0ABR8L4E2</accession>
<evidence type="ECO:0000313" key="7">
    <source>
        <dbReference type="EMBL" id="MBD3143334.1"/>
    </source>
</evidence>
<evidence type="ECO:0000313" key="8">
    <source>
        <dbReference type="Proteomes" id="UP000653231"/>
    </source>
</evidence>
<dbReference type="EMBL" id="JACXRZ010000005">
    <property type="protein sequence ID" value="MBD3143334.1"/>
    <property type="molecule type" value="Genomic_DNA"/>
</dbReference>
<evidence type="ECO:0000256" key="4">
    <source>
        <dbReference type="ARBA" id="ARBA00023136"/>
    </source>
</evidence>
<dbReference type="RefSeq" id="WP_191051029.1">
    <property type="nucleotide sequence ID" value="NZ_JACXRZ010000005.1"/>
</dbReference>
<keyword evidence="3 6" id="KW-1133">Transmembrane helix</keyword>